<evidence type="ECO:0000256" key="3">
    <source>
        <dbReference type="ARBA" id="ARBA00022679"/>
    </source>
</evidence>
<comment type="pathway">
    <text evidence="1">Cofactor biosynthesis; tetrahydrofolate biosynthesis; 2-amino-4-hydroxy-6-hydroxymethyl-7,8-dihydropteridine diphosphate from 7,8-dihydroneopterin triphosphate: step 4/4.</text>
</comment>
<dbReference type="GO" id="GO:0046654">
    <property type="term" value="P:tetrahydrofolate biosynthetic process"/>
    <property type="evidence" value="ECO:0007669"/>
    <property type="project" value="UniProtKB-UniPathway"/>
</dbReference>
<keyword evidence="3" id="KW-0808">Transferase</keyword>
<evidence type="ECO:0000256" key="6">
    <source>
        <dbReference type="ARBA" id="ARBA00022840"/>
    </source>
</evidence>
<keyword evidence="6" id="KW-0067">ATP-binding</keyword>
<keyword evidence="4" id="KW-0547">Nucleotide-binding</keyword>
<dbReference type="CDD" id="cd00483">
    <property type="entry name" value="HPPK"/>
    <property type="match status" value="1"/>
</dbReference>
<sequence>MSEDQHIFLGLGSNVGNRYQNLKFGIDMLNAHPHIWVTEKSHVYQSPAMYNTDQDEFYNMVIEIDTNLIPVDLLNAIKAIEEKVGRKVEKKRNMPRVVDIDILAIGRLQIHSGLLEIPHAGISERKFVLKPWNDIAPKFKVPGQNALVSEILENTDDNSDVRMVLIVDKEGMF</sequence>
<dbReference type="UniPathway" id="UPA00077">
    <property type="reaction ID" value="UER00155"/>
</dbReference>
<evidence type="ECO:0000256" key="4">
    <source>
        <dbReference type="ARBA" id="ARBA00022741"/>
    </source>
</evidence>
<protein>
    <recommendedName>
        <fullName evidence="2">2-amino-4-hydroxy-6-hydroxymethyldihydropteridine diphosphokinase</fullName>
        <ecNumber evidence="2">2.7.6.3</ecNumber>
    </recommendedName>
</protein>
<keyword evidence="5" id="KW-0418">Kinase</keyword>
<dbReference type="Gene3D" id="3.30.70.560">
    <property type="entry name" value="7,8-Dihydro-6-hydroxymethylpterin-pyrophosphokinase HPPK"/>
    <property type="match status" value="1"/>
</dbReference>
<dbReference type="GO" id="GO:0005524">
    <property type="term" value="F:ATP binding"/>
    <property type="evidence" value="ECO:0007669"/>
    <property type="project" value="UniProtKB-KW"/>
</dbReference>
<evidence type="ECO:0000256" key="1">
    <source>
        <dbReference type="ARBA" id="ARBA00005051"/>
    </source>
</evidence>
<dbReference type="NCBIfam" id="TIGR01498">
    <property type="entry name" value="folK"/>
    <property type="match status" value="1"/>
</dbReference>
<dbReference type="SUPFAM" id="SSF55083">
    <property type="entry name" value="6-hydroxymethyl-7,8-dihydropterin pyrophosphokinase, HPPK"/>
    <property type="match status" value="1"/>
</dbReference>
<evidence type="ECO:0000256" key="7">
    <source>
        <dbReference type="ARBA" id="ARBA00022909"/>
    </source>
</evidence>
<name>A0A381NQK0_9ZZZZ</name>
<dbReference type="GO" id="GO:0003848">
    <property type="term" value="F:2-amino-4-hydroxy-6-hydroxymethyldihydropteridine diphosphokinase activity"/>
    <property type="evidence" value="ECO:0007669"/>
    <property type="project" value="UniProtKB-EC"/>
</dbReference>
<feature type="domain" description="7,8-dihydro-6-hydroxymethylpterin-pyrophosphokinase" evidence="8">
    <location>
        <begin position="8"/>
        <end position="137"/>
    </location>
</feature>
<dbReference type="EMBL" id="UINC01000460">
    <property type="protein sequence ID" value="SUZ55773.1"/>
    <property type="molecule type" value="Genomic_DNA"/>
</dbReference>
<dbReference type="PANTHER" id="PTHR43071:SF1">
    <property type="entry name" value="2-AMINO-4-HYDROXY-6-HYDROXYMETHYLDIHYDROPTERIDINE PYROPHOSPHOKINASE"/>
    <property type="match status" value="1"/>
</dbReference>
<accession>A0A381NQK0</accession>
<dbReference type="PANTHER" id="PTHR43071">
    <property type="entry name" value="2-AMINO-4-HYDROXY-6-HYDROXYMETHYLDIHYDROPTERIDINE PYROPHOSPHOKINASE"/>
    <property type="match status" value="1"/>
</dbReference>
<proteinExistence type="predicted"/>
<gene>
    <name evidence="9" type="ORF">METZ01_LOCUS8627</name>
</gene>
<dbReference type="EC" id="2.7.6.3" evidence="2"/>
<organism evidence="9">
    <name type="scientific">marine metagenome</name>
    <dbReference type="NCBI Taxonomy" id="408172"/>
    <lineage>
        <taxon>unclassified sequences</taxon>
        <taxon>metagenomes</taxon>
        <taxon>ecological metagenomes</taxon>
    </lineage>
</organism>
<reference evidence="9" key="1">
    <citation type="submission" date="2018-05" db="EMBL/GenBank/DDBJ databases">
        <authorList>
            <person name="Lanie J.A."/>
            <person name="Ng W.-L."/>
            <person name="Kazmierczak K.M."/>
            <person name="Andrzejewski T.M."/>
            <person name="Davidsen T.M."/>
            <person name="Wayne K.J."/>
            <person name="Tettelin H."/>
            <person name="Glass J.I."/>
            <person name="Rusch D."/>
            <person name="Podicherti R."/>
            <person name="Tsui H.-C.T."/>
            <person name="Winkler M.E."/>
        </authorList>
    </citation>
    <scope>NUCLEOTIDE SEQUENCE</scope>
</reference>
<dbReference type="Pfam" id="PF01288">
    <property type="entry name" value="HPPK"/>
    <property type="match status" value="1"/>
</dbReference>
<dbReference type="GO" id="GO:0046656">
    <property type="term" value="P:folic acid biosynthetic process"/>
    <property type="evidence" value="ECO:0007669"/>
    <property type="project" value="UniProtKB-KW"/>
</dbReference>
<dbReference type="InterPro" id="IPR000550">
    <property type="entry name" value="Hppk"/>
</dbReference>
<evidence type="ECO:0000256" key="2">
    <source>
        <dbReference type="ARBA" id="ARBA00013253"/>
    </source>
</evidence>
<evidence type="ECO:0000259" key="8">
    <source>
        <dbReference type="Pfam" id="PF01288"/>
    </source>
</evidence>
<dbReference type="InterPro" id="IPR035907">
    <property type="entry name" value="Hppk_sf"/>
</dbReference>
<evidence type="ECO:0000256" key="5">
    <source>
        <dbReference type="ARBA" id="ARBA00022777"/>
    </source>
</evidence>
<dbReference type="GO" id="GO:0016301">
    <property type="term" value="F:kinase activity"/>
    <property type="evidence" value="ECO:0007669"/>
    <property type="project" value="UniProtKB-KW"/>
</dbReference>
<keyword evidence="7" id="KW-0289">Folate biosynthesis</keyword>
<evidence type="ECO:0000313" key="9">
    <source>
        <dbReference type="EMBL" id="SUZ55773.1"/>
    </source>
</evidence>
<dbReference type="AlphaFoldDB" id="A0A381NQK0"/>